<evidence type="ECO:0000313" key="4">
    <source>
        <dbReference type="Proteomes" id="UP000051254"/>
    </source>
</evidence>
<keyword evidence="4" id="KW-1185">Reference proteome</keyword>
<feature type="chain" id="PRO_5006393068" description="DUF4124 domain-containing protein" evidence="2">
    <location>
        <begin position="20"/>
        <end position="213"/>
    </location>
</feature>
<proteinExistence type="predicted"/>
<keyword evidence="1" id="KW-0175">Coiled coil</keyword>
<gene>
    <name evidence="3" type="ORF">ABB25_09590</name>
</gene>
<feature type="signal peptide" evidence="2">
    <location>
        <begin position="1"/>
        <end position="19"/>
    </location>
</feature>
<organism evidence="3 4">
    <name type="scientific">Stenotrophomonas koreensis</name>
    <dbReference type="NCBI Taxonomy" id="266128"/>
    <lineage>
        <taxon>Bacteria</taxon>
        <taxon>Pseudomonadati</taxon>
        <taxon>Pseudomonadota</taxon>
        <taxon>Gammaproteobacteria</taxon>
        <taxon>Lysobacterales</taxon>
        <taxon>Lysobacteraceae</taxon>
        <taxon>Stenotrophomonas</taxon>
    </lineage>
</organism>
<accession>A0A0R0BW05</accession>
<reference evidence="3 4" key="1">
    <citation type="submission" date="2015-05" db="EMBL/GenBank/DDBJ databases">
        <title>Genome sequencing and analysis of members of genus Stenotrophomonas.</title>
        <authorList>
            <person name="Patil P.P."/>
            <person name="Midha S."/>
            <person name="Patil P.B."/>
        </authorList>
    </citation>
    <scope>NUCLEOTIDE SEQUENCE [LARGE SCALE GENOMIC DNA]</scope>
    <source>
        <strain evidence="3 4">DSM 17805</strain>
    </source>
</reference>
<dbReference type="STRING" id="266128.ABB25_09590"/>
<evidence type="ECO:0000256" key="1">
    <source>
        <dbReference type="SAM" id="Coils"/>
    </source>
</evidence>
<protein>
    <recommendedName>
        <fullName evidence="5">DUF4124 domain-containing protein</fullName>
    </recommendedName>
</protein>
<dbReference type="RefSeq" id="WP_057666242.1">
    <property type="nucleotide sequence ID" value="NZ_JBEWQO010000013.1"/>
</dbReference>
<dbReference type="AlphaFoldDB" id="A0A0R0BW05"/>
<dbReference type="PATRIC" id="fig|266128.3.peg.785"/>
<evidence type="ECO:0000256" key="2">
    <source>
        <dbReference type="SAM" id="SignalP"/>
    </source>
</evidence>
<name>A0A0R0BW05_9GAMM</name>
<comment type="caution">
    <text evidence="3">The sequence shown here is derived from an EMBL/GenBank/DDBJ whole genome shotgun (WGS) entry which is preliminary data.</text>
</comment>
<feature type="coiled-coil region" evidence="1">
    <location>
        <begin position="166"/>
        <end position="207"/>
    </location>
</feature>
<sequence length="213" mass="23749">MFSLVPLLAGSLLAAPLMAQQNPPAKKLYCWNQDGQRVCSDTLPPEAVNAARDEFNARSGLRSGQVDRALNADERTEATLAQVRAEHERAAEQSRQRTEQALLSAFNSERELHRVFDERISMADNNINTARYNINNLRRALVTQLGQVGDRELNGQAVAEKPVADIQALRRELATQLRLLSAFEQQRNELDGEIEQTLQRYRNLKGTSAPAAG</sequence>
<evidence type="ECO:0008006" key="5">
    <source>
        <dbReference type="Google" id="ProtNLM"/>
    </source>
</evidence>
<dbReference type="Proteomes" id="UP000051254">
    <property type="component" value="Unassembled WGS sequence"/>
</dbReference>
<keyword evidence="2" id="KW-0732">Signal</keyword>
<evidence type="ECO:0000313" key="3">
    <source>
        <dbReference type="EMBL" id="KRG57620.1"/>
    </source>
</evidence>
<dbReference type="EMBL" id="LDJH01000014">
    <property type="protein sequence ID" value="KRG57620.1"/>
    <property type="molecule type" value="Genomic_DNA"/>
</dbReference>